<dbReference type="InterPro" id="IPR014730">
    <property type="entry name" value="ETF_a/b_N"/>
</dbReference>
<dbReference type="Gene3D" id="3.40.50.620">
    <property type="entry name" value="HUPs"/>
    <property type="match status" value="1"/>
</dbReference>
<dbReference type="EMBL" id="CP021235">
    <property type="protein sequence ID" value="ARS35407.1"/>
    <property type="molecule type" value="Genomic_DNA"/>
</dbReference>
<feature type="domain" description="Electron transfer flavoprotein alpha/beta-subunit N-terminal" evidence="4">
    <location>
        <begin position="3"/>
        <end position="188"/>
    </location>
</feature>
<evidence type="ECO:0000256" key="1">
    <source>
        <dbReference type="ARBA" id="ARBA00005817"/>
    </source>
</evidence>
<dbReference type="PANTHER" id="PTHR43153">
    <property type="entry name" value="ELECTRON TRANSFER FLAVOPROTEIN ALPHA"/>
    <property type="match status" value="1"/>
</dbReference>
<feature type="binding site" evidence="3">
    <location>
        <position position="213"/>
    </location>
    <ligand>
        <name>FAD</name>
        <dbReference type="ChEBI" id="CHEBI:57692"/>
    </ligand>
</feature>
<evidence type="ECO:0000256" key="2">
    <source>
        <dbReference type="ARBA" id="ARBA00022982"/>
    </source>
</evidence>
<dbReference type="OrthoDB" id="9770286at2"/>
<evidence type="ECO:0000259" key="4">
    <source>
        <dbReference type="SMART" id="SM00893"/>
    </source>
</evidence>
<protein>
    <submittedName>
        <fullName evidence="5">Electron transfer flavoprotein subunit alpha</fullName>
    </submittedName>
</protein>
<accession>A0A1X9YRA8</accession>
<keyword evidence="3" id="KW-0285">Flavoprotein</keyword>
<dbReference type="Gene3D" id="3.40.50.1220">
    <property type="entry name" value="TPP-binding domain"/>
    <property type="match status" value="1"/>
</dbReference>
<keyword evidence="3" id="KW-0274">FAD</keyword>
<dbReference type="SMART" id="SM00893">
    <property type="entry name" value="ETF"/>
    <property type="match status" value="1"/>
</dbReference>
<name>A0A1X9YRA8_9BACT</name>
<dbReference type="SUPFAM" id="SSF52467">
    <property type="entry name" value="DHS-like NAD/FAD-binding domain"/>
    <property type="match status" value="1"/>
</dbReference>
<reference evidence="6" key="1">
    <citation type="submission" date="2017-05" db="EMBL/GenBank/DDBJ databases">
        <authorList>
            <person name="Ray J."/>
            <person name="Price M."/>
            <person name="Deutschbauer A."/>
        </authorList>
    </citation>
    <scope>NUCLEOTIDE SEQUENCE [LARGE SCALE GENOMIC DNA]</scope>
    <source>
        <strain evidence="6">DSM 19842</strain>
    </source>
</reference>
<feature type="binding site" evidence="3">
    <location>
        <begin position="269"/>
        <end position="276"/>
    </location>
    <ligand>
        <name>FAD</name>
        <dbReference type="ChEBI" id="CHEBI:57692"/>
    </ligand>
</feature>
<dbReference type="RefSeq" id="WP_025606198.1">
    <property type="nucleotide sequence ID" value="NZ_CP021235.1"/>
</dbReference>
<dbReference type="PANTHER" id="PTHR43153:SF1">
    <property type="entry name" value="ELECTRON TRANSFER FLAVOPROTEIN SUBUNIT ALPHA, MITOCHONDRIAL"/>
    <property type="match status" value="1"/>
</dbReference>
<proteinExistence type="inferred from homology"/>
<feature type="binding site" evidence="3">
    <location>
        <position position="290"/>
    </location>
    <ligand>
        <name>FAD</name>
        <dbReference type="ChEBI" id="CHEBI:57692"/>
    </ligand>
</feature>
<comment type="similarity">
    <text evidence="1">Belongs to the ETF alpha-subunit/FixB family.</text>
</comment>
<keyword evidence="2" id="KW-0813">Transport</keyword>
<evidence type="ECO:0000256" key="3">
    <source>
        <dbReference type="PIRSR" id="PIRSR000089-1"/>
    </source>
</evidence>
<comment type="cofactor">
    <cofactor evidence="3">
        <name>FAD</name>
        <dbReference type="ChEBI" id="CHEBI:57692"/>
    </cofactor>
    <text evidence="3">Binds 1 FAD per dimer.</text>
</comment>
<keyword evidence="6" id="KW-1185">Reference proteome</keyword>
<dbReference type="Proteomes" id="UP000266292">
    <property type="component" value="Chromosome"/>
</dbReference>
<organism evidence="5 6">
    <name type="scientific">Pontibacter actiniarum</name>
    <dbReference type="NCBI Taxonomy" id="323450"/>
    <lineage>
        <taxon>Bacteria</taxon>
        <taxon>Pseudomonadati</taxon>
        <taxon>Bacteroidota</taxon>
        <taxon>Cytophagia</taxon>
        <taxon>Cytophagales</taxon>
        <taxon>Hymenobacteraceae</taxon>
        <taxon>Pontibacter</taxon>
    </lineage>
</organism>
<evidence type="ECO:0000313" key="5">
    <source>
        <dbReference type="EMBL" id="ARS35407.1"/>
    </source>
</evidence>
<evidence type="ECO:0000313" key="6">
    <source>
        <dbReference type="Proteomes" id="UP000266292"/>
    </source>
</evidence>
<gene>
    <name evidence="5" type="ORF">CA264_08115</name>
</gene>
<dbReference type="KEGG" id="pact:CA264_08115"/>
<dbReference type="STRING" id="709015.GCA_000472485_01629"/>
<dbReference type="GO" id="GO:0033539">
    <property type="term" value="P:fatty acid beta-oxidation using acyl-CoA dehydrogenase"/>
    <property type="evidence" value="ECO:0007669"/>
    <property type="project" value="TreeGrafter"/>
</dbReference>
<dbReference type="Pfam" id="PF00766">
    <property type="entry name" value="ETF_alpha"/>
    <property type="match status" value="1"/>
</dbReference>
<dbReference type="SUPFAM" id="SSF52402">
    <property type="entry name" value="Adenine nucleotide alpha hydrolases-like"/>
    <property type="match status" value="1"/>
</dbReference>
<dbReference type="AlphaFoldDB" id="A0A1X9YRA8"/>
<dbReference type="InterPro" id="IPR014731">
    <property type="entry name" value="ETF_asu_C"/>
</dbReference>
<keyword evidence="2" id="KW-0249">Electron transport</keyword>
<dbReference type="GO" id="GO:0050660">
    <property type="term" value="F:flavin adenine dinucleotide binding"/>
    <property type="evidence" value="ECO:0007669"/>
    <property type="project" value="InterPro"/>
</dbReference>
<dbReference type="GO" id="GO:0009055">
    <property type="term" value="F:electron transfer activity"/>
    <property type="evidence" value="ECO:0007669"/>
    <property type="project" value="InterPro"/>
</dbReference>
<dbReference type="InterPro" id="IPR001308">
    <property type="entry name" value="ETF_a/FixB"/>
</dbReference>
<dbReference type="InterPro" id="IPR014729">
    <property type="entry name" value="Rossmann-like_a/b/a_fold"/>
</dbReference>
<sequence>MSVLVFVEGLNGEIKKSSLEAATYGSQVAQQLGTTTTAVAIGDVQESALAGLGAQGVSKVLYDSDSRLNQFVADAYVKVIAKAVEQENATVLVFSNSNIGAAVGAKLAVRLNGSLATNVTSLPKTDGGSFTVTRGVFSGKAFADVALTSDLKIVAIKKNSIDITSGEGTATVESISADLTDADFAATPKETVMQDTNGGVLLPEAEIVVSGGRGLKGPENWHLIEDLAKELGAATACSKPVSDMDWRPHHEHVGQTGITVSPNLYIAVGISGAIQHLAGVNSSKVIVVINKDPEAPFFKAADYGIVGDAFEVVPKLIEAAKALDK</sequence>
<dbReference type="Pfam" id="PF01012">
    <property type="entry name" value="ETF"/>
    <property type="match status" value="1"/>
</dbReference>
<dbReference type="InterPro" id="IPR029035">
    <property type="entry name" value="DHS-like_NAD/FAD-binding_dom"/>
</dbReference>
<dbReference type="PIRSF" id="PIRSF000089">
    <property type="entry name" value="Electra_flavoP_a"/>
    <property type="match status" value="1"/>
</dbReference>